<evidence type="ECO:0000256" key="1">
    <source>
        <dbReference type="SAM" id="MobiDB-lite"/>
    </source>
</evidence>
<dbReference type="Proteomes" id="UP001360953">
    <property type="component" value="Unassembled WGS sequence"/>
</dbReference>
<evidence type="ECO:0000313" key="2">
    <source>
        <dbReference type="EMBL" id="KAK7530394.1"/>
    </source>
</evidence>
<dbReference type="EMBL" id="JBBPEH010000014">
    <property type="protein sequence ID" value="KAK7530394.1"/>
    <property type="molecule type" value="Genomic_DNA"/>
</dbReference>
<dbReference type="InterPro" id="IPR037176">
    <property type="entry name" value="Osmotin/thaumatin-like_sf"/>
</dbReference>
<organism evidence="2 3">
    <name type="scientific">Phyllosticta citribraziliensis</name>
    <dbReference type="NCBI Taxonomy" id="989973"/>
    <lineage>
        <taxon>Eukaryota</taxon>
        <taxon>Fungi</taxon>
        <taxon>Dikarya</taxon>
        <taxon>Ascomycota</taxon>
        <taxon>Pezizomycotina</taxon>
        <taxon>Dothideomycetes</taxon>
        <taxon>Dothideomycetes incertae sedis</taxon>
        <taxon>Botryosphaeriales</taxon>
        <taxon>Phyllostictaceae</taxon>
        <taxon>Phyllosticta</taxon>
    </lineage>
</organism>
<name>A0ABR1L575_9PEZI</name>
<accession>A0ABR1L575</accession>
<proteinExistence type="predicted"/>
<gene>
    <name evidence="2" type="ORF">J3D65DRAFT_155841</name>
</gene>
<sequence>MCSISPVLNGLRSRLEVGMHHRHSVPQTWLLALHTQTCTEIMNPFLPFCIVTLIAATSTAADRALEPILGKTVGYSKVLNHCNYSVTVWLSGDLQEEQQMKWILKPLKGEFAHPYMTKNESAGMSIKIRRNNKDHGLKGQRAPLTQLEYRAAFSGNNKTFYDISNVDCGANPGVTNNTHTAGWTNSQDLHPENCPFWRDGFVLDVESPNCRGISCFPGSKMCSNVYYLPNDDELDAAGGRLLHDCEGNSFNMTLHLCPCHDPAARECYLAAQSGTGFNSSRSVVLPKDGFPTTPIDSATVSRQSTFLTLPGTTPSVSPLRSESDGDNENSILHGPVVGPGPF</sequence>
<feature type="region of interest" description="Disordered" evidence="1">
    <location>
        <begin position="309"/>
        <end position="342"/>
    </location>
</feature>
<dbReference type="RefSeq" id="XP_066650633.1">
    <property type="nucleotide sequence ID" value="XM_066794129.1"/>
</dbReference>
<dbReference type="PANTHER" id="PTHR36195:SF6">
    <property type="entry name" value="SECRETED THAUMATIN-LIKE PROTEIN CALA"/>
    <property type="match status" value="1"/>
</dbReference>
<dbReference type="GeneID" id="92027035"/>
<feature type="compositionally biased region" description="Polar residues" evidence="1">
    <location>
        <begin position="309"/>
        <end position="320"/>
    </location>
</feature>
<evidence type="ECO:0000313" key="3">
    <source>
        <dbReference type="Proteomes" id="UP001360953"/>
    </source>
</evidence>
<dbReference type="SUPFAM" id="SSF49870">
    <property type="entry name" value="Osmotin, thaumatin-like protein"/>
    <property type="match status" value="1"/>
</dbReference>
<dbReference type="InterPro" id="IPR006771">
    <property type="entry name" value="CetA-like"/>
</dbReference>
<dbReference type="PANTHER" id="PTHR36195">
    <property type="entry name" value="DOMAIN PROTEIN, PUTATIVE (AFU_ORTHOLOGUE AFUA_5G01990)-RELATED-RELATED"/>
    <property type="match status" value="1"/>
</dbReference>
<reference evidence="2 3" key="1">
    <citation type="submission" date="2024-04" db="EMBL/GenBank/DDBJ databases">
        <title>Phyllosticta paracitricarpa is synonymous to the EU quarantine fungus P. citricarpa based on phylogenomic analyses.</title>
        <authorList>
            <consortium name="Lawrence Berkeley National Laboratory"/>
            <person name="Van ingen-buijs V.A."/>
            <person name="Van westerhoven A.C."/>
            <person name="Haridas S."/>
            <person name="Skiadas P."/>
            <person name="Martin F."/>
            <person name="Groenewald J.Z."/>
            <person name="Crous P.W."/>
            <person name="Seidl M.F."/>
        </authorList>
    </citation>
    <scope>NUCLEOTIDE SEQUENCE [LARGE SCALE GENOMIC DNA]</scope>
    <source>
        <strain evidence="2 3">CPC 17464</strain>
    </source>
</reference>
<dbReference type="Pfam" id="PF04681">
    <property type="entry name" value="Bys1"/>
    <property type="match status" value="1"/>
</dbReference>
<keyword evidence="3" id="KW-1185">Reference proteome</keyword>
<comment type="caution">
    <text evidence="2">The sequence shown here is derived from an EMBL/GenBank/DDBJ whole genome shotgun (WGS) entry which is preliminary data.</text>
</comment>
<protein>
    <submittedName>
        <fullName evidence="2">Uncharacterized protein</fullName>
    </submittedName>
</protein>